<accession>A0A1D1VN97</accession>
<organism evidence="2 3">
    <name type="scientific">Ramazzottius varieornatus</name>
    <name type="common">Water bear</name>
    <name type="synonym">Tardigrade</name>
    <dbReference type="NCBI Taxonomy" id="947166"/>
    <lineage>
        <taxon>Eukaryota</taxon>
        <taxon>Metazoa</taxon>
        <taxon>Ecdysozoa</taxon>
        <taxon>Tardigrada</taxon>
        <taxon>Eutardigrada</taxon>
        <taxon>Parachela</taxon>
        <taxon>Hypsibioidea</taxon>
        <taxon>Ramazzottiidae</taxon>
        <taxon>Ramazzottius</taxon>
    </lineage>
</organism>
<evidence type="ECO:0000313" key="3">
    <source>
        <dbReference type="Proteomes" id="UP000186922"/>
    </source>
</evidence>
<name>A0A1D1VN97_RAMVA</name>
<reference evidence="2 3" key="1">
    <citation type="journal article" date="2016" name="Nat. Commun.">
        <title>Extremotolerant tardigrade genome and improved radiotolerance of human cultured cells by tardigrade-unique protein.</title>
        <authorList>
            <person name="Hashimoto T."/>
            <person name="Horikawa D.D."/>
            <person name="Saito Y."/>
            <person name="Kuwahara H."/>
            <person name="Kozuka-Hata H."/>
            <person name="Shin-I T."/>
            <person name="Minakuchi Y."/>
            <person name="Ohishi K."/>
            <person name="Motoyama A."/>
            <person name="Aizu T."/>
            <person name="Enomoto A."/>
            <person name="Kondo K."/>
            <person name="Tanaka S."/>
            <person name="Hara Y."/>
            <person name="Koshikawa S."/>
            <person name="Sagara H."/>
            <person name="Miura T."/>
            <person name="Yokobori S."/>
            <person name="Miyagawa K."/>
            <person name="Suzuki Y."/>
            <person name="Kubo T."/>
            <person name="Oyama M."/>
            <person name="Kohara Y."/>
            <person name="Fujiyama A."/>
            <person name="Arakawa K."/>
            <person name="Katayama T."/>
            <person name="Toyoda A."/>
            <person name="Kunieda T."/>
        </authorList>
    </citation>
    <scope>NUCLEOTIDE SEQUENCE [LARGE SCALE GENOMIC DNA]</scope>
    <source>
        <strain evidence="2 3">YOKOZUNA-1</strain>
    </source>
</reference>
<sequence>MFFFPLLTPVRFRTCTAFSILFFFTYTFFRLPKLYFSENEYSGKVFRIFGGSFIYETLLVVSFTVILWDLYLSLCDDFIIQDVGVFSSLSVPVWCPPLVY</sequence>
<keyword evidence="1" id="KW-0472">Membrane</keyword>
<keyword evidence="1" id="KW-1133">Transmembrane helix</keyword>
<dbReference type="AlphaFoldDB" id="A0A1D1VN97"/>
<dbReference type="Proteomes" id="UP000186922">
    <property type="component" value="Unassembled WGS sequence"/>
</dbReference>
<protein>
    <submittedName>
        <fullName evidence="2">Uncharacterized protein</fullName>
    </submittedName>
</protein>
<keyword evidence="1" id="KW-0812">Transmembrane</keyword>
<evidence type="ECO:0000256" key="1">
    <source>
        <dbReference type="SAM" id="Phobius"/>
    </source>
</evidence>
<evidence type="ECO:0000313" key="2">
    <source>
        <dbReference type="EMBL" id="GAV01623.1"/>
    </source>
</evidence>
<proteinExistence type="predicted"/>
<feature type="transmembrane region" description="Helical" evidence="1">
    <location>
        <begin position="49"/>
        <end position="71"/>
    </location>
</feature>
<keyword evidence="3" id="KW-1185">Reference proteome</keyword>
<comment type="caution">
    <text evidence="2">The sequence shown here is derived from an EMBL/GenBank/DDBJ whole genome shotgun (WGS) entry which is preliminary data.</text>
</comment>
<gene>
    <name evidence="2" type="primary">RvY_12308-1</name>
    <name evidence="2" type="synonym">RvY_12308.1</name>
    <name evidence="2" type="ORF">RvY_12308</name>
</gene>
<feature type="transmembrane region" description="Helical" evidence="1">
    <location>
        <begin position="12"/>
        <end position="29"/>
    </location>
</feature>
<dbReference type="EMBL" id="BDGG01000007">
    <property type="protein sequence ID" value="GAV01623.1"/>
    <property type="molecule type" value="Genomic_DNA"/>
</dbReference>